<evidence type="ECO:0000313" key="6">
    <source>
        <dbReference type="EMBL" id="KAK0374881.1"/>
    </source>
</evidence>
<organism evidence="6 7">
    <name type="scientific">Colletotrichum limetticola</name>
    <dbReference type="NCBI Taxonomy" id="1209924"/>
    <lineage>
        <taxon>Eukaryota</taxon>
        <taxon>Fungi</taxon>
        <taxon>Dikarya</taxon>
        <taxon>Ascomycota</taxon>
        <taxon>Pezizomycotina</taxon>
        <taxon>Sordariomycetes</taxon>
        <taxon>Hypocreomycetidae</taxon>
        <taxon>Glomerellales</taxon>
        <taxon>Glomerellaceae</taxon>
        <taxon>Colletotrichum</taxon>
        <taxon>Colletotrichum acutatum species complex</taxon>
    </lineage>
</organism>
<dbReference type="EMBL" id="JARUPT010000231">
    <property type="protein sequence ID" value="KAK0374881.1"/>
    <property type="molecule type" value="Genomic_DNA"/>
</dbReference>
<comment type="similarity">
    <text evidence="1">Belongs to the oxygen-dependent FAD-linked oxidoreductase family.</text>
</comment>
<evidence type="ECO:0000256" key="1">
    <source>
        <dbReference type="ARBA" id="ARBA00005466"/>
    </source>
</evidence>
<evidence type="ECO:0000256" key="2">
    <source>
        <dbReference type="ARBA" id="ARBA00022630"/>
    </source>
</evidence>
<keyword evidence="4" id="KW-0560">Oxidoreductase</keyword>
<dbReference type="SUPFAM" id="SSF56176">
    <property type="entry name" value="FAD-binding/transporter-associated domain-like"/>
    <property type="match status" value="1"/>
</dbReference>
<feature type="domain" description="FAD linked oxidase N-terminal" evidence="5">
    <location>
        <begin position="18"/>
        <end position="63"/>
    </location>
</feature>
<keyword evidence="2" id="KW-0285">Flavoprotein</keyword>
<dbReference type="InterPro" id="IPR036318">
    <property type="entry name" value="FAD-bd_PCMH-like_sf"/>
</dbReference>
<dbReference type="InterPro" id="IPR050416">
    <property type="entry name" value="FAD-linked_Oxidoreductase"/>
</dbReference>
<comment type="caution">
    <text evidence="6">The sequence shown here is derived from an EMBL/GenBank/DDBJ whole genome shotgun (WGS) entry which is preliminary data.</text>
</comment>
<dbReference type="Proteomes" id="UP001169217">
    <property type="component" value="Unassembled WGS sequence"/>
</dbReference>
<evidence type="ECO:0000256" key="3">
    <source>
        <dbReference type="ARBA" id="ARBA00022827"/>
    </source>
</evidence>
<protein>
    <recommendedName>
        <fullName evidence="5">FAD linked oxidase N-terminal domain-containing protein</fullName>
    </recommendedName>
</protein>
<gene>
    <name evidence="6" type="ORF">CLIM01_07741</name>
</gene>
<keyword evidence="3" id="KW-0274">FAD</keyword>
<evidence type="ECO:0000259" key="5">
    <source>
        <dbReference type="Pfam" id="PF01565"/>
    </source>
</evidence>
<accession>A0ABQ9PTI8</accession>
<dbReference type="InterPro" id="IPR006094">
    <property type="entry name" value="Oxid_FAD_bind_N"/>
</dbReference>
<dbReference type="InterPro" id="IPR016169">
    <property type="entry name" value="FAD-bd_PCMH_sub2"/>
</dbReference>
<proteinExistence type="inferred from homology"/>
<dbReference type="PANTHER" id="PTHR42973">
    <property type="entry name" value="BINDING OXIDOREDUCTASE, PUTATIVE (AFU_ORTHOLOGUE AFUA_1G17690)-RELATED"/>
    <property type="match status" value="1"/>
</dbReference>
<reference evidence="6" key="1">
    <citation type="submission" date="2023-04" db="EMBL/GenBank/DDBJ databases">
        <title>Colletotrichum limetticola genome sequence.</title>
        <authorList>
            <person name="Baroncelli R."/>
        </authorList>
    </citation>
    <scope>NUCLEOTIDE SEQUENCE</scope>
    <source>
        <strain evidence="6">KLA-Anderson</strain>
    </source>
</reference>
<dbReference type="Pfam" id="PF01565">
    <property type="entry name" value="FAD_binding_4"/>
    <property type="match status" value="1"/>
</dbReference>
<evidence type="ECO:0000313" key="7">
    <source>
        <dbReference type="Proteomes" id="UP001169217"/>
    </source>
</evidence>
<dbReference type="PANTHER" id="PTHR42973:SF53">
    <property type="entry name" value="FAD-BINDING PCMH-TYPE DOMAIN-CONTAINING PROTEIN-RELATED"/>
    <property type="match status" value="1"/>
</dbReference>
<evidence type="ECO:0000256" key="4">
    <source>
        <dbReference type="ARBA" id="ARBA00023002"/>
    </source>
</evidence>
<sequence>MGLKDVNCVLALPINLGGRENTVGVSGLLLGGGISWFSGEYGFAADNVAEYEVVLASGNVIRASQHVNSDLFKALKGGACNFGLVAKFVLKTFPSRNLYGGVMMIDGNTNGHPEDAGFAAAAWSLSGGKRMSFVVANIEGQSNSTAFAGLEVLSPVVDVRANLPVTSIAAQITSPSGEYQVWSTLTFHNTLGMGRKIPSSFDAVIEDIQDQVQDGDDFRIVYLLTPFPTLFSNYGDNVLGLDEIHKKNSIVFSIQGIFPNMKYVGLLRQRLKEATADIEAYARATGQLIPYLYLHYAGHDQRPLATYGEENIRFLERVAEKYDPGQFFQYSVPGGFKIRDV</sequence>
<name>A0ABQ9PTI8_9PEZI</name>
<keyword evidence="7" id="KW-1185">Reference proteome</keyword>
<dbReference type="Gene3D" id="3.30.465.10">
    <property type="match status" value="1"/>
</dbReference>